<organism evidence="2 3">
    <name type="scientific">Halovibrio salipaludis</name>
    <dbReference type="NCBI Taxonomy" id="2032626"/>
    <lineage>
        <taxon>Bacteria</taxon>
        <taxon>Pseudomonadati</taxon>
        <taxon>Pseudomonadota</taxon>
        <taxon>Gammaproteobacteria</taxon>
        <taxon>Oceanospirillales</taxon>
        <taxon>Halomonadaceae</taxon>
        <taxon>Halovibrio</taxon>
    </lineage>
</organism>
<accession>A0A2A2FBE8</accession>
<dbReference type="RefSeq" id="WP_095616048.1">
    <property type="nucleotide sequence ID" value="NZ_NSKD01000001.1"/>
</dbReference>
<keyword evidence="3" id="KW-1185">Reference proteome</keyword>
<name>A0A2A2FBE8_9GAMM</name>
<feature type="region of interest" description="Disordered" evidence="1">
    <location>
        <begin position="130"/>
        <end position="153"/>
    </location>
</feature>
<reference evidence="2 3" key="1">
    <citation type="submission" date="2017-08" db="EMBL/GenBank/DDBJ databases">
        <title>Halovibrio sewagensis sp. nov., isolated from wastewater of high salinity.</title>
        <authorList>
            <person name="Dong X."/>
            <person name="Zhang G."/>
        </authorList>
    </citation>
    <scope>NUCLEOTIDE SEQUENCE [LARGE SCALE GENOMIC DNA]</scope>
    <source>
        <strain evidence="2 3">YL5-2</strain>
    </source>
</reference>
<evidence type="ECO:0000313" key="3">
    <source>
        <dbReference type="Proteomes" id="UP000218896"/>
    </source>
</evidence>
<evidence type="ECO:0000256" key="1">
    <source>
        <dbReference type="SAM" id="MobiDB-lite"/>
    </source>
</evidence>
<protein>
    <submittedName>
        <fullName evidence="2">Uncharacterized protein</fullName>
    </submittedName>
</protein>
<proteinExistence type="predicted"/>
<gene>
    <name evidence="2" type="ORF">CK501_02020</name>
</gene>
<dbReference type="Proteomes" id="UP000218896">
    <property type="component" value="Unassembled WGS sequence"/>
</dbReference>
<evidence type="ECO:0000313" key="2">
    <source>
        <dbReference type="EMBL" id="PAU81949.1"/>
    </source>
</evidence>
<comment type="caution">
    <text evidence="2">The sequence shown here is derived from an EMBL/GenBank/DDBJ whole genome shotgun (WGS) entry which is preliminary data.</text>
</comment>
<sequence>MTLRQYMAILFTGAVLALASVPIGIAAEPASNDEPLTPSARLLYKISFCGSVAETQGRNKQSEAFLEINRKLEAAILENGWSSAQLASAMQSVISNGFPELEPEPTETMPEFARRTFTEKRCQSILNDISSRIEAGLPSPETTNNEGHQEKDP</sequence>
<dbReference type="AlphaFoldDB" id="A0A2A2FBE8"/>
<dbReference type="EMBL" id="NSKD01000001">
    <property type="protein sequence ID" value="PAU81949.1"/>
    <property type="molecule type" value="Genomic_DNA"/>
</dbReference>